<protein>
    <recommendedName>
        <fullName evidence="2">NAD(P)-binding domain-containing protein</fullName>
    </recommendedName>
</protein>
<accession>A0A0L0DGH4</accession>
<dbReference type="PANTHER" id="PTHR47129:SF1">
    <property type="entry name" value="NMRA-LIKE DOMAIN-CONTAINING PROTEIN"/>
    <property type="match status" value="1"/>
</dbReference>
<dbReference type="Proteomes" id="UP000054408">
    <property type="component" value="Unassembled WGS sequence"/>
</dbReference>
<dbReference type="RefSeq" id="XP_013756164.1">
    <property type="nucleotide sequence ID" value="XM_013900710.1"/>
</dbReference>
<evidence type="ECO:0000313" key="4">
    <source>
        <dbReference type="Proteomes" id="UP000054408"/>
    </source>
</evidence>
<dbReference type="InterPro" id="IPR036291">
    <property type="entry name" value="NAD(P)-bd_dom_sf"/>
</dbReference>
<gene>
    <name evidence="3" type="ORF">AMSG_12084</name>
</gene>
<name>A0A0L0DGH4_THETB</name>
<proteinExistence type="predicted"/>
<reference evidence="3 4" key="1">
    <citation type="submission" date="2010-05" db="EMBL/GenBank/DDBJ databases">
        <title>The Genome Sequence of Thecamonas trahens ATCC 50062.</title>
        <authorList>
            <consortium name="The Broad Institute Genome Sequencing Platform"/>
            <person name="Russ C."/>
            <person name="Cuomo C."/>
            <person name="Shea T."/>
            <person name="Young S.K."/>
            <person name="Zeng Q."/>
            <person name="Koehrsen M."/>
            <person name="Haas B."/>
            <person name="Borodovsky M."/>
            <person name="Guigo R."/>
            <person name="Alvarado L."/>
            <person name="Berlin A."/>
            <person name="Bochicchio J."/>
            <person name="Borenstein D."/>
            <person name="Chapman S."/>
            <person name="Chen Z."/>
            <person name="Freedman E."/>
            <person name="Gellesch M."/>
            <person name="Goldberg J."/>
            <person name="Griggs A."/>
            <person name="Gujja S."/>
            <person name="Heilman E."/>
            <person name="Heiman D."/>
            <person name="Hepburn T."/>
            <person name="Howarth C."/>
            <person name="Jen D."/>
            <person name="Larson L."/>
            <person name="Mehta T."/>
            <person name="Park D."/>
            <person name="Pearson M."/>
            <person name="Roberts A."/>
            <person name="Saif S."/>
            <person name="Shenoy N."/>
            <person name="Sisk P."/>
            <person name="Stolte C."/>
            <person name="Sykes S."/>
            <person name="Thomson T."/>
            <person name="Walk T."/>
            <person name="White J."/>
            <person name="Yandava C."/>
            <person name="Burger G."/>
            <person name="Gray M.W."/>
            <person name="Holland P.W.H."/>
            <person name="King N."/>
            <person name="Lang F.B.F."/>
            <person name="Roger A.J."/>
            <person name="Ruiz-Trillo I."/>
            <person name="Lander E."/>
            <person name="Nusbaum C."/>
        </authorList>
    </citation>
    <scope>NUCLEOTIDE SEQUENCE [LARGE SCALE GENOMIC DNA]</scope>
    <source>
        <strain evidence="3 4">ATCC 50062</strain>
    </source>
</reference>
<evidence type="ECO:0000256" key="1">
    <source>
        <dbReference type="SAM" id="MobiDB-lite"/>
    </source>
</evidence>
<feature type="compositionally biased region" description="Low complexity" evidence="1">
    <location>
        <begin position="142"/>
        <end position="166"/>
    </location>
</feature>
<organism evidence="3 4">
    <name type="scientific">Thecamonas trahens ATCC 50062</name>
    <dbReference type="NCBI Taxonomy" id="461836"/>
    <lineage>
        <taxon>Eukaryota</taxon>
        <taxon>Apusozoa</taxon>
        <taxon>Apusomonadida</taxon>
        <taxon>Apusomonadidae</taxon>
        <taxon>Thecamonas</taxon>
    </lineage>
</organism>
<sequence length="482" mass="47989">MPGPGAYLHMSRSVLCADELAQEEEAYAESLKAICQYAADSVPLGLAGVSRAANSSTLAAYPVASVSSSRVGATASASAASTATATTATADASMVAGSTMMMDSSWANATLGGGYHQPSFSQSIMWPSYGPRASASWRPAPGSTMTTTPLATAPSTSTTTASSGGSGAAMRATLAEQIGDITISNAVRVLVLGAGQTEVSAGIVGALSDAVAAVESDRPSMTLFVAPPVASAAEATLAEADVAAAVARGDAAVRDISWDASVDALAGAMRDVAYLVVIPDGNGDVAAQVKAATAAAVDAGVVFVVLVSHLAAAAPESSGCEPLFAAYGAAEMALRDSGLAYTVLRSAPVLQELMTAPRLNQGRLMMAKRGGAYVDARDVGAAVGAVLANPVAHAKKTFVLTGPSVVTGPALADALGQVLGSAPELGELAAGELQAAAADDAASAAGDLDLISPHLERLISRRPATLLACIAKELSRLMLASQ</sequence>
<keyword evidence="4" id="KW-1185">Reference proteome</keyword>
<dbReference type="Gene3D" id="3.40.50.720">
    <property type="entry name" value="NAD(P)-binding Rossmann-like Domain"/>
    <property type="match status" value="1"/>
</dbReference>
<dbReference type="AlphaFoldDB" id="A0A0L0DGH4"/>
<evidence type="ECO:0000259" key="2">
    <source>
        <dbReference type="Pfam" id="PF13460"/>
    </source>
</evidence>
<feature type="region of interest" description="Disordered" evidence="1">
    <location>
        <begin position="136"/>
        <end position="166"/>
    </location>
</feature>
<dbReference type="EMBL" id="GL349467">
    <property type="protein sequence ID" value="KNC51434.1"/>
    <property type="molecule type" value="Genomic_DNA"/>
</dbReference>
<feature type="domain" description="NAD(P)-binding" evidence="2">
    <location>
        <begin position="256"/>
        <end position="390"/>
    </location>
</feature>
<dbReference type="SUPFAM" id="SSF51735">
    <property type="entry name" value="NAD(P)-binding Rossmann-fold domains"/>
    <property type="match status" value="1"/>
</dbReference>
<dbReference type="InterPro" id="IPR052718">
    <property type="entry name" value="NmrA-type_oxidoreductase"/>
</dbReference>
<dbReference type="Pfam" id="PF13460">
    <property type="entry name" value="NAD_binding_10"/>
    <property type="match status" value="1"/>
</dbReference>
<dbReference type="GeneID" id="25569999"/>
<dbReference type="InterPro" id="IPR016040">
    <property type="entry name" value="NAD(P)-bd_dom"/>
</dbReference>
<dbReference type="PANTHER" id="PTHR47129">
    <property type="entry name" value="QUINONE OXIDOREDUCTASE 2"/>
    <property type="match status" value="1"/>
</dbReference>
<evidence type="ECO:0000313" key="3">
    <source>
        <dbReference type="EMBL" id="KNC51434.1"/>
    </source>
</evidence>